<proteinExistence type="predicted"/>
<sequence length="159" mass="17125">MTVRTDKARGLNGWHIFGIFGGGFGVIIAVNLFMAFQAVSTFPGLEVSSSYADSQTFDLRREAQEALGWEASVAAAEGEVILTLVDGAGRPVYPAELEALLTRPTTRTDDQLLALSRGPNGTLIAPAELAEGRWRLRMVGLSRGGTEYRHNITFTVTAP</sequence>
<keyword evidence="1" id="KW-1133">Transmembrane helix</keyword>
<keyword evidence="1" id="KW-0812">Transmembrane</keyword>
<dbReference type="Proteomes" id="UP000825009">
    <property type="component" value="Chromosome"/>
</dbReference>
<name>A0A8F6YBB4_9RHOB</name>
<reference evidence="2 3" key="1">
    <citation type="submission" date="2021-07" db="EMBL/GenBank/DDBJ databases">
        <title>A novel Jannaschia species isolated from marine dinoflagellate Ceratoperidinium margalefii.</title>
        <authorList>
            <person name="Jiang Y."/>
            <person name="Li Z."/>
        </authorList>
    </citation>
    <scope>NUCLEOTIDE SEQUENCE [LARGE SCALE GENOMIC DNA]</scope>
    <source>
        <strain evidence="2 3">J12C1-MA-4</strain>
    </source>
</reference>
<protein>
    <submittedName>
        <fullName evidence="2">FixH family protein</fullName>
    </submittedName>
</protein>
<gene>
    <name evidence="2" type="ORF">KYE46_03825</name>
</gene>
<evidence type="ECO:0000256" key="1">
    <source>
        <dbReference type="SAM" id="Phobius"/>
    </source>
</evidence>
<dbReference type="PIRSF" id="PIRSF011386">
    <property type="entry name" value="FixH"/>
    <property type="match status" value="1"/>
</dbReference>
<accession>A0A8F6YBB4</accession>
<evidence type="ECO:0000313" key="3">
    <source>
        <dbReference type="Proteomes" id="UP000825009"/>
    </source>
</evidence>
<dbReference type="RefSeq" id="WP_219003577.1">
    <property type="nucleotide sequence ID" value="NZ_CP079194.1"/>
</dbReference>
<dbReference type="InterPro" id="IPR008620">
    <property type="entry name" value="FixH"/>
</dbReference>
<dbReference type="AlphaFoldDB" id="A0A8F6YBB4"/>
<evidence type="ECO:0000313" key="2">
    <source>
        <dbReference type="EMBL" id="QXT40388.1"/>
    </source>
</evidence>
<dbReference type="KEGG" id="gce:KYE46_03825"/>
<feature type="transmembrane region" description="Helical" evidence="1">
    <location>
        <begin position="12"/>
        <end position="36"/>
    </location>
</feature>
<dbReference type="EMBL" id="CP079194">
    <property type="protein sequence ID" value="QXT40388.1"/>
    <property type="molecule type" value="Genomic_DNA"/>
</dbReference>
<keyword evidence="1" id="KW-0472">Membrane</keyword>
<dbReference type="Pfam" id="PF05751">
    <property type="entry name" value="FixH"/>
    <property type="match status" value="1"/>
</dbReference>
<dbReference type="InterPro" id="IPR018037">
    <property type="entry name" value="FixH_proteobacterial"/>
</dbReference>
<keyword evidence="3" id="KW-1185">Reference proteome</keyword>
<organism evidence="2 3">
    <name type="scientific">Gymnodinialimonas ceratoperidinii</name>
    <dbReference type="NCBI Taxonomy" id="2856823"/>
    <lineage>
        <taxon>Bacteria</taxon>
        <taxon>Pseudomonadati</taxon>
        <taxon>Pseudomonadota</taxon>
        <taxon>Alphaproteobacteria</taxon>
        <taxon>Rhodobacterales</taxon>
        <taxon>Paracoccaceae</taxon>
        <taxon>Gymnodinialimonas</taxon>
    </lineage>
</organism>